<dbReference type="PANTHER" id="PTHR31373:SF27">
    <property type="entry name" value="TROVE DOMAIN-CONTAINING PROTEIN"/>
    <property type="match status" value="1"/>
</dbReference>
<organism evidence="4 5">
    <name type="scientific">Lentinula edodes</name>
    <name type="common">Shiitake mushroom</name>
    <name type="synonym">Lentinus edodes</name>
    <dbReference type="NCBI Taxonomy" id="5353"/>
    <lineage>
        <taxon>Eukaryota</taxon>
        <taxon>Fungi</taxon>
        <taxon>Dikarya</taxon>
        <taxon>Basidiomycota</taxon>
        <taxon>Agaricomycotina</taxon>
        <taxon>Agaricomycetes</taxon>
        <taxon>Agaricomycetidae</taxon>
        <taxon>Agaricales</taxon>
        <taxon>Marasmiineae</taxon>
        <taxon>Omphalotaceae</taxon>
        <taxon>Lentinula</taxon>
    </lineage>
</organism>
<dbReference type="Pfam" id="PF25043">
    <property type="entry name" value="DUF7788"/>
    <property type="match status" value="1"/>
</dbReference>
<evidence type="ECO:0000259" key="3">
    <source>
        <dbReference type="Pfam" id="PF25043"/>
    </source>
</evidence>
<reference evidence="4 5" key="2">
    <citation type="submission" date="2017-02" db="EMBL/GenBank/DDBJ databases">
        <title>A genome survey and senescence transcriptome analysis in Lentinula edodes.</title>
        <authorList>
            <person name="Sakamoto Y."/>
            <person name="Nakade K."/>
            <person name="Sato S."/>
            <person name="Yoshida Y."/>
            <person name="Miyazaki K."/>
            <person name="Natsume S."/>
            <person name="Konno N."/>
        </authorList>
    </citation>
    <scope>NUCLEOTIDE SEQUENCE [LARGE SCALE GENOMIC DNA]</scope>
    <source>
        <strain evidence="4 5">NBRC 111202</strain>
    </source>
</reference>
<evidence type="ECO:0000313" key="4">
    <source>
        <dbReference type="EMBL" id="GAW07548.1"/>
    </source>
</evidence>
<protein>
    <submittedName>
        <fullName evidence="4">Uncharacterized protein</fullName>
    </submittedName>
</protein>
<dbReference type="PANTHER" id="PTHR31373">
    <property type="entry name" value="OS06G0652100 PROTEIN"/>
    <property type="match status" value="1"/>
</dbReference>
<dbReference type="PIRSF" id="PIRSF015417">
    <property type="entry name" value="T31B5_30_vWA"/>
    <property type="match status" value="1"/>
</dbReference>
<reference evidence="4 5" key="1">
    <citation type="submission" date="2016-08" db="EMBL/GenBank/DDBJ databases">
        <authorList>
            <consortium name="Lentinula edodes genome sequencing consortium"/>
            <person name="Sakamoto Y."/>
            <person name="Nakade K."/>
            <person name="Sato S."/>
            <person name="Yoshida Y."/>
            <person name="Miyazaki K."/>
            <person name="Natsume S."/>
            <person name="Konno N."/>
        </authorList>
    </citation>
    <scope>NUCLEOTIDE SEQUENCE [LARGE SCALE GENOMIC DNA]</scope>
    <source>
        <strain evidence="4 5">NBRC 111202</strain>
    </source>
</reference>
<gene>
    <name evidence="4" type="ORF">LENED_009550</name>
</gene>
<dbReference type="InterPro" id="IPR011205">
    <property type="entry name" value="UCP015417_vWA"/>
</dbReference>
<comment type="caution">
    <text evidence="4">The sequence shown here is derived from an EMBL/GenBank/DDBJ whole genome shotgun (WGS) entry which is preliminary data.</text>
</comment>
<accession>A0A1Q3EJZ8</accession>
<proteinExistence type="predicted"/>
<name>A0A1Q3EJZ8_LENED</name>
<dbReference type="SUPFAM" id="SSF53300">
    <property type="entry name" value="vWA-like"/>
    <property type="match status" value="1"/>
</dbReference>
<dbReference type="Pfam" id="PF11443">
    <property type="entry name" value="DUF2828"/>
    <property type="match status" value="1"/>
</dbReference>
<feature type="domain" description="DUF2828" evidence="2">
    <location>
        <begin position="89"/>
        <end position="519"/>
    </location>
</feature>
<dbReference type="Gene3D" id="3.40.50.410">
    <property type="entry name" value="von Willebrand factor, type A domain"/>
    <property type="match status" value="1"/>
</dbReference>
<feature type="domain" description="DUF7788" evidence="3">
    <location>
        <begin position="521"/>
        <end position="744"/>
    </location>
</feature>
<dbReference type="Proteomes" id="UP000188533">
    <property type="component" value="Unassembled WGS sequence"/>
</dbReference>
<keyword evidence="5" id="KW-1185">Reference proteome</keyword>
<feature type="region of interest" description="Disordered" evidence="1">
    <location>
        <begin position="224"/>
        <end position="245"/>
    </location>
</feature>
<dbReference type="AlphaFoldDB" id="A0A1Q3EJZ8"/>
<dbReference type="InterPro" id="IPR058580">
    <property type="entry name" value="DUF2828"/>
</dbReference>
<dbReference type="EMBL" id="BDGU01000468">
    <property type="protein sequence ID" value="GAW07548.1"/>
    <property type="molecule type" value="Genomic_DNA"/>
</dbReference>
<evidence type="ECO:0000259" key="2">
    <source>
        <dbReference type="Pfam" id="PF11443"/>
    </source>
</evidence>
<dbReference type="InterPro" id="IPR036465">
    <property type="entry name" value="vWFA_dom_sf"/>
</dbReference>
<dbReference type="InterPro" id="IPR056690">
    <property type="entry name" value="DUF7788"/>
</dbReference>
<evidence type="ECO:0000256" key="1">
    <source>
        <dbReference type="SAM" id="MobiDB-lite"/>
    </source>
</evidence>
<sequence length="756" mass="85164">MTASRLLLCSIKQRGCTQASYIRLCRMASTISLTTQKVTIPHIPELYDSNFLDVLLPPSKDDVVMDIGTPTPTNAMMDALQATTHHTYTENGAPALSSTGSPTVDAFSGLNSYSNAKNLDVLLTKSWQENPGLTLRLIWQLRSIHDGKSQKEGFYRAFGWLYKKHPRTAIANLHMLVRPVCSNKKRPEFSLSHGYWKDLLNILALATTGELDAMNATFLHHPRNPYTYPRDKPKEKLTPEAHERRNAEAQARAKARRTSVGEERHGILKRRLEDPNYRALYVMVTRLFVEQLIKDMRVVRELQQLPPNENRIPLLKKLSLAAKWAPSSGASHDRVTNISTAIALLLHHSRSKISQPFPSALSTFDTAQFANPELATDQYTILRSYLNRWVLIPIRSLLLLPEPLMCSNRWSEIRYNRVASVCMKNNTEHFFQHDPDRFQQYLINVESGKKTISGATLLPHQIVTEVVKINTVPHNTRPESLSKYPKLQNFKKELAETKLRVLEAQWKSLVERVKESGSLENSLAICDVSGSMGLLASSTSRDPSPIAPAISLSLLLAQLARPPFNQGFITFSASPKFVTLDPSLGLARTIEIMQGSDWGMNTDFNAVFLKLLLPLALKNKIPKEEMIKQLFVFSDMQFDVARHGTASEKGDDWKTNHDHIADAYTKAGYDMPRIVYWDLAGYGTSEVTAEREGVALMNGFSPSMLKVFMGEEDELEDGWEKVGKTKDEVDSEKFNPVNVMKRSVMKPSFDGLVVID</sequence>
<feature type="compositionally biased region" description="Basic and acidic residues" evidence="1">
    <location>
        <begin position="229"/>
        <end position="245"/>
    </location>
</feature>
<evidence type="ECO:0000313" key="5">
    <source>
        <dbReference type="Proteomes" id="UP000188533"/>
    </source>
</evidence>